<dbReference type="RefSeq" id="WP_087208688.1">
    <property type="nucleotide sequence ID" value="NZ_CP021431.1"/>
</dbReference>
<dbReference type="AlphaFoldDB" id="A0A1Y0EEL1"/>
<dbReference type="GO" id="GO:0006261">
    <property type="term" value="P:DNA-templated DNA replication"/>
    <property type="evidence" value="ECO:0007669"/>
    <property type="project" value="TreeGrafter"/>
</dbReference>
<sequence>MLITNPQTTADMIFADSTSETLVKALINQTLPFPIAGKSAVMLYGTFGSGKTTYASIFCEDFERQRSNGKGELAVEFVSCDSTENITQILKRCESIRELVSFNESNLHYFIFDEVDNLTPEAQRKLKAFLNNKNIVCVLTTNYVDKVDDGVKSRCHMINFNATQTSNYLPRVKQIIRQNNLPMPSDAELLEKIDNADGDWRDIVPYVMYLCNSIRPNPPKQHKFKVV</sequence>
<organism evidence="5 6">
    <name type="scientific">Yoonia vestfoldensis</name>
    <dbReference type="NCBI Taxonomy" id="245188"/>
    <lineage>
        <taxon>Bacteria</taxon>
        <taxon>Pseudomonadati</taxon>
        <taxon>Pseudomonadota</taxon>
        <taxon>Alphaproteobacteria</taxon>
        <taxon>Rhodobacterales</taxon>
        <taxon>Paracoccaceae</taxon>
        <taxon>Yoonia</taxon>
    </lineage>
</organism>
<dbReference type="SUPFAM" id="SSF52540">
    <property type="entry name" value="P-loop containing nucleoside triphosphate hydrolases"/>
    <property type="match status" value="1"/>
</dbReference>
<evidence type="ECO:0000256" key="1">
    <source>
        <dbReference type="ARBA" id="ARBA00022705"/>
    </source>
</evidence>
<evidence type="ECO:0000256" key="3">
    <source>
        <dbReference type="ARBA" id="ARBA00022840"/>
    </source>
</evidence>
<keyword evidence="3" id="KW-0067">ATP-binding</keyword>
<dbReference type="KEGG" id="lvs:LOKVESSMR4R_02408"/>
<dbReference type="PANTHER" id="PTHR11669">
    <property type="entry name" value="REPLICATION FACTOR C / DNA POLYMERASE III GAMMA-TAU SUBUNIT"/>
    <property type="match status" value="1"/>
</dbReference>
<dbReference type="InterPro" id="IPR027417">
    <property type="entry name" value="P-loop_NTPase"/>
</dbReference>
<dbReference type="InterPro" id="IPR050238">
    <property type="entry name" value="DNA_Rep/Repair_Clamp_Loader"/>
</dbReference>
<dbReference type="InterPro" id="IPR003959">
    <property type="entry name" value="ATPase_AAA_core"/>
</dbReference>
<dbReference type="GO" id="GO:0006281">
    <property type="term" value="P:DNA repair"/>
    <property type="evidence" value="ECO:0007669"/>
    <property type="project" value="TreeGrafter"/>
</dbReference>
<proteinExistence type="predicted"/>
<dbReference type="PANTHER" id="PTHR11669:SF20">
    <property type="entry name" value="REPLICATION FACTOR C SUBUNIT 4"/>
    <property type="match status" value="1"/>
</dbReference>
<accession>A0A1Y0EEL1</accession>
<evidence type="ECO:0000256" key="2">
    <source>
        <dbReference type="ARBA" id="ARBA00022741"/>
    </source>
</evidence>
<dbReference type="EMBL" id="CP021431">
    <property type="protein sequence ID" value="ARU01712.1"/>
    <property type="molecule type" value="Genomic_DNA"/>
</dbReference>
<evidence type="ECO:0000259" key="4">
    <source>
        <dbReference type="SMART" id="SM00382"/>
    </source>
</evidence>
<dbReference type="GO" id="GO:0005524">
    <property type="term" value="F:ATP binding"/>
    <property type="evidence" value="ECO:0007669"/>
    <property type="project" value="UniProtKB-KW"/>
</dbReference>
<reference evidence="5 6" key="1">
    <citation type="submission" date="2017-05" db="EMBL/GenBank/DDBJ databases">
        <title>Genome Sequence of Loktanella vestfoldensis Strain SMR4r Isolated from a Culture of the Diatom Skeletonema marinoi.</title>
        <authorList>
            <person name="Topel M."/>
            <person name="Pinder M.I.M."/>
            <person name="Johansson O.N."/>
            <person name="Kourtchenko O."/>
            <person name="Godhe A."/>
            <person name="Clarke A.K."/>
        </authorList>
    </citation>
    <scope>NUCLEOTIDE SEQUENCE [LARGE SCALE GENOMIC DNA]</scope>
    <source>
        <strain evidence="5 6">SMR4r</strain>
    </source>
</reference>
<dbReference type="InterPro" id="IPR003593">
    <property type="entry name" value="AAA+_ATPase"/>
</dbReference>
<name>A0A1Y0EEL1_9RHOB</name>
<dbReference type="GO" id="GO:0003689">
    <property type="term" value="F:DNA clamp loader activity"/>
    <property type="evidence" value="ECO:0007669"/>
    <property type="project" value="TreeGrafter"/>
</dbReference>
<keyword evidence="6" id="KW-1185">Reference proteome</keyword>
<dbReference type="CDD" id="cd00009">
    <property type="entry name" value="AAA"/>
    <property type="match status" value="1"/>
</dbReference>
<keyword evidence="1" id="KW-0235">DNA replication</keyword>
<dbReference type="GO" id="GO:0016887">
    <property type="term" value="F:ATP hydrolysis activity"/>
    <property type="evidence" value="ECO:0007669"/>
    <property type="project" value="InterPro"/>
</dbReference>
<dbReference type="Pfam" id="PF00004">
    <property type="entry name" value="AAA"/>
    <property type="match status" value="1"/>
</dbReference>
<gene>
    <name evidence="5" type="ORF">LOKVESSMR4R_02408</name>
</gene>
<dbReference type="SMART" id="SM00382">
    <property type="entry name" value="AAA"/>
    <property type="match status" value="1"/>
</dbReference>
<dbReference type="Proteomes" id="UP000195273">
    <property type="component" value="Chromosome"/>
</dbReference>
<feature type="domain" description="AAA+ ATPase" evidence="4">
    <location>
        <begin position="37"/>
        <end position="163"/>
    </location>
</feature>
<dbReference type="OrthoDB" id="7978595at2"/>
<keyword evidence="2" id="KW-0547">Nucleotide-binding</keyword>
<protein>
    <submittedName>
        <fullName evidence="5">Replication factor C small subunit</fullName>
    </submittedName>
</protein>
<dbReference type="Gene3D" id="3.40.50.300">
    <property type="entry name" value="P-loop containing nucleotide triphosphate hydrolases"/>
    <property type="match status" value="1"/>
</dbReference>
<evidence type="ECO:0000313" key="5">
    <source>
        <dbReference type="EMBL" id="ARU01712.1"/>
    </source>
</evidence>
<evidence type="ECO:0000313" key="6">
    <source>
        <dbReference type="Proteomes" id="UP000195273"/>
    </source>
</evidence>